<gene>
    <name evidence="1" type="ORF">HPB50_015991</name>
</gene>
<evidence type="ECO:0000313" key="1">
    <source>
        <dbReference type="EMBL" id="KAH6933534.1"/>
    </source>
</evidence>
<dbReference type="EMBL" id="CM023484">
    <property type="protein sequence ID" value="KAH6933534.1"/>
    <property type="molecule type" value="Genomic_DNA"/>
</dbReference>
<sequence length="1095" mass="123411">MANMDQTMVRMDCPASRTNNIIEESSVRITNSDYAQRGFTVSLTACTSGHKLPAFVILKEPSGKIPTKAFMKLRMPASVRVTASKNGWMSSDKFQEWLSRVWGPNTDDVRQLLVLDQAPIHKMQAARDALEEGRRTLHTCRLAARAYCSRQTCIAAGRSKPTSTGAGRSPCVGQKKLRKEICGIHRVKTSWISWLRHGKLCQRKPLPRASRAAVSNALDGSEEGCLHGRLSDVGAVLPEHRDGLQQAECCSLFFDTDSEDSFDAYQKCARRESPDSRRERLEAAAIQAALAESAETSRREQEADTVQHISDIASHIRSRKSTFWHCIESGERLLLFHIVEDEAPSIKYSLVLKSDLTTTFHFKKRPTNKLRRNLCVPPTASSKKVVTEFLDSVEAWDTNVAYSPTKRHIDDIAEAISFLLSKLSTPTEEDNGHATQFLTEQLKLLSTNKRATSERRMLSASFGTIVDMYNIEVGQLLRHAYTLSRKALFPTDIEKQKVKLALQVLNETVPPALREIGNKHNLYHVEGTAMFIEIIAKWWKVVNVKTPSKGARLRDEFQEPVFSVEDRKIDFLYNFLDWMEEWKKRTKDCDSGTKEAHAGLHQTTQGLIEIVRYCLDELKLSYVLLGKIQTDCLEDRFGKYRQLAGSHYHVSIRQVYECENKLRLQSTLPTVATSRSVSEEDEQWQDLDGKANCLRPKCNVVVTEETLTKMKDIIPVLVYVAGYAVYAALKKLKCQKCREALTLNKAISVSVADKHYDLIRAMDRGGLVHPTTFVVNAVVHNYAVVEQLSKQEVFLKLSNQRQVATDLTVELLSNDESSEFDACDDGHSCELVLKMNDKILETHSKLKKRKLEMSHIIKNARSQFLAKNMDSDKQISDTTKELVQSAARLVVKPVRFLRRLHQYPSYIEKMGVKTTVQYAGPAYQRSNSAPVEAFDFTTEMALLSLAADATCYLCFPPAGLDSSTQYAMDPRVFYGMKAEDFVEIPSDSDSFAGGDDFSDSDPGYEVNDKAVKTSKQRPEARKAISAVCKSSDTESEEDDDPVMTVKAPVWSPSYKMSPPLDFLLCSGQASAKEMHEAQVWYVQHEIPDFKNDMDV</sequence>
<keyword evidence="2" id="KW-1185">Reference proteome</keyword>
<protein>
    <submittedName>
        <fullName evidence="1">Uncharacterized protein</fullName>
    </submittedName>
</protein>
<comment type="caution">
    <text evidence="1">The sequence shown here is derived from an EMBL/GenBank/DDBJ whole genome shotgun (WGS) entry which is preliminary data.</text>
</comment>
<dbReference type="Proteomes" id="UP000821845">
    <property type="component" value="Chromosome 4"/>
</dbReference>
<evidence type="ECO:0000313" key="2">
    <source>
        <dbReference type="Proteomes" id="UP000821845"/>
    </source>
</evidence>
<accession>A0ACB7SLJ8</accession>
<reference evidence="1" key="1">
    <citation type="submission" date="2020-05" db="EMBL/GenBank/DDBJ databases">
        <title>Large-scale comparative analyses of tick genomes elucidate their genetic diversity and vector capacities.</title>
        <authorList>
            <person name="Jia N."/>
            <person name="Wang J."/>
            <person name="Shi W."/>
            <person name="Du L."/>
            <person name="Sun Y."/>
            <person name="Zhan W."/>
            <person name="Jiang J."/>
            <person name="Wang Q."/>
            <person name="Zhang B."/>
            <person name="Ji P."/>
            <person name="Sakyi L.B."/>
            <person name="Cui X."/>
            <person name="Yuan T."/>
            <person name="Jiang B."/>
            <person name="Yang W."/>
            <person name="Lam T.T.-Y."/>
            <person name="Chang Q."/>
            <person name="Ding S."/>
            <person name="Wang X."/>
            <person name="Zhu J."/>
            <person name="Ruan X."/>
            <person name="Zhao L."/>
            <person name="Wei J."/>
            <person name="Que T."/>
            <person name="Du C."/>
            <person name="Cheng J."/>
            <person name="Dai P."/>
            <person name="Han X."/>
            <person name="Huang E."/>
            <person name="Gao Y."/>
            <person name="Liu J."/>
            <person name="Shao H."/>
            <person name="Ye R."/>
            <person name="Li L."/>
            <person name="Wei W."/>
            <person name="Wang X."/>
            <person name="Wang C."/>
            <person name="Yang T."/>
            <person name="Huo Q."/>
            <person name="Li W."/>
            <person name="Guo W."/>
            <person name="Chen H."/>
            <person name="Zhou L."/>
            <person name="Ni X."/>
            <person name="Tian J."/>
            <person name="Zhou Y."/>
            <person name="Sheng Y."/>
            <person name="Liu T."/>
            <person name="Pan Y."/>
            <person name="Xia L."/>
            <person name="Li J."/>
            <person name="Zhao F."/>
            <person name="Cao W."/>
        </authorList>
    </citation>
    <scope>NUCLEOTIDE SEQUENCE</scope>
    <source>
        <strain evidence="1">Hyas-2018</strain>
    </source>
</reference>
<proteinExistence type="predicted"/>
<organism evidence="1 2">
    <name type="scientific">Hyalomma asiaticum</name>
    <name type="common">Tick</name>
    <dbReference type="NCBI Taxonomy" id="266040"/>
    <lineage>
        <taxon>Eukaryota</taxon>
        <taxon>Metazoa</taxon>
        <taxon>Ecdysozoa</taxon>
        <taxon>Arthropoda</taxon>
        <taxon>Chelicerata</taxon>
        <taxon>Arachnida</taxon>
        <taxon>Acari</taxon>
        <taxon>Parasitiformes</taxon>
        <taxon>Ixodida</taxon>
        <taxon>Ixodoidea</taxon>
        <taxon>Ixodidae</taxon>
        <taxon>Hyalomminae</taxon>
        <taxon>Hyalomma</taxon>
    </lineage>
</organism>
<name>A0ACB7SLJ8_HYAAI</name>